<name>A0AAE1BSJ4_PETCI</name>
<reference evidence="1" key="1">
    <citation type="submission" date="2023-10" db="EMBL/GenBank/DDBJ databases">
        <title>Genome assemblies of two species of porcelain crab, Petrolisthes cinctipes and Petrolisthes manimaculis (Anomura: Porcellanidae).</title>
        <authorList>
            <person name="Angst P."/>
        </authorList>
    </citation>
    <scope>NUCLEOTIDE SEQUENCE</scope>
    <source>
        <strain evidence="1">PB745_01</strain>
        <tissue evidence="1">Gill</tissue>
    </source>
</reference>
<sequence length="114" mass="11956">MHLTLKPLLPLALAQHLNKAVHGAHTLIPQLPPAGSTHTTPAYTLTWGVRCPAGGVWWGGEGRGEAGVWWVGEGRGWGLVVRGGTRLGWGGTRLGCGGVGRDDARLGFCKEGRG</sequence>
<dbReference type="Proteomes" id="UP001286313">
    <property type="component" value="Unassembled WGS sequence"/>
</dbReference>
<dbReference type="AlphaFoldDB" id="A0AAE1BSJ4"/>
<comment type="caution">
    <text evidence="1">The sequence shown here is derived from an EMBL/GenBank/DDBJ whole genome shotgun (WGS) entry which is preliminary data.</text>
</comment>
<gene>
    <name evidence="1" type="ORF">Pcinc_038898</name>
</gene>
<organism evidence="1 2">
    <name type="scientific">Petrolisthes cinctipes</name>
    <name type="common">Flat porcelain crab</name>
    <dbReference type="NCBI Taxonomy" id="88211"/>
    <lineage>
        <taxon>Eukaryota</taxon>
        <taxon>Metazoa</taxon>
        <taxon>Ecdysozoa</taxon>
        <taxon>Arthropoda</taxon>
        <taxon>Crustacea</taxon>
        <taxon>Multicrustacea</taxon>
        <taxon>Malacostraca</taxon>
        <taxon>Eumalacostraca</taxon>
        <taxon>Eucarida</taxon>
        <taxon>Decapoda</taxon>
        <taxon>Pleocyemata</taxon>
        <taxon>Anomura</taxon>
        <taxon>Galatheoidea</taxon>
        <taxon>Porcellanidae</taxon>
        <taxon>Petrolisthes</taxon>
    </lineage>
</organism>
<keyword evidence="2" id="KW-1185">Reference proteome</keyword>
<proteinExistence type="predicted"/>
<evidence type="ECO:0000313" key="1">
    <source>
        <dbReference type="EMBL" id="KAK3854634.1"/>
    </source>
</evidence>
<evidence type="ECO:0000313" key="2">
    <source>
        <dbReference type="Proteomes" id="UP001286313"/>
    </source>
</evidence>
<protein>
    <submittedName>
        <fullName evidence="1">Uncharacterized protein</fullName>
    </submittedName>
</protein>
<accession>A0AAE1BSJ4</accession>
<dbReference type="EMBL" id="JAWQEG010006504">
    <property type="protein sequence ID" value="KAK3854634.1"/>
    <property type="molecule type" value="Genomic_DNA"/>
</dbReference>